<comment type="caution">
    <text evidence="2">The sequence shown here is derived from an EMBL/GenBank/DDBJ whole genome shotgun (WGS) entry which is preliminary data.</text>
</comment>
<feature type="transmembrane region" description="Helical" evidence="1">
    <location>
        <begin position="50"/>
        <end position="69"/>
    </location>
</feature>
<protein>
    <submittedName>
        <fullName evidence="2">Uncharacterized protein</fullName>
    </submittedName>
</protein>
<keyword evidence="1" id="KW-1133">Transmembrane helix</keyword>
<evidence type="ECO:0000256" key="1">
    <source>
        <dbReference type="SAM" id="Phobius"/>
    </source>
</evidence>
<dbReference type="EMBL" id="AMFJ01000316">
    <property type="protein sequence ID" value="EKE28586.1"/>
    <property type="molecule type" value="Genomic_DNA"/>
</dbReference>
<evidence type="ECO:0000313" key="2">
    <source>
        <dbReference type="EMBL" id="EKE28586.1"/>
    </source>
</evidence>
<sequence>MIIRIVCIITVFTILDYQWNDRNIFDQFIKLLEESSIEIKFSSIFKRIPFIWPPFRLFISFIWFIRWIYRDDIFSSQIAFSSI</sequence>
<keyword evidence="1" id="KW-0812">Transmembrane</keyword>
<organism evidence="2">
    <name type="scientific">uncultured bacterium</name>
    <name type="common">gcode 4</name>
    <dbReference type="NCBI Taxonomy" id="1234023"/>
    <lineage>
        <taxon>Bacteria</taxon>
        <taxon>environmental samples</taxon>
    </lineage>
</organism>
<gene>
    <name evidence="2" type="ORF">ACD_3C00042G0001</name>
</gene>
<keyword evidence="1" id="KW-0472">Membrane</keyword>
<proteinExistence type="predicted"/>
<reference evidence="2" key="1">
    <citation type="journal article" date="2012" name="Science">
        <title>Fermentation, hydrogen, and sulfur metabolism in multiple uncultivated bacterial phyla.</title>
        <authorList>
            <person name="Wrighton K.C."/>
            <person name="Thomas B.C."/>
            <person name="Sharon I."/>
            <person name="Miller C.S."/>
            <person name="Castelle C.J."/>
            <person name="VerBerkmoes N.C."/>
            <person name="Wilkins M.J."/>
            <person name="Hettich R.L."/>
            <person name="Lipton M.S."/>
            <person name="Williams K.H."/>
            <person name="Long P.E."/>
            <person name="Banfield J.F."/>
        </authorList>
    </citation>
    <scope>NUCLEOTIDE SEQUENCE [LARGE SCALE GENOMIC DNA]</scope>
</reference>
<name>K2FBV6_9BACT</name>
<accession>K2FBV6</accession>
<dbReference type="AlphaFoldDB" id="K2FBV6"/>